<dbReference type="NCBIfam" id="NF000988">
    <property type="entry name" value="PRK00103.2-2"/>
    <property type="match status" value="1"/>
</dbReference>
<dbReference type="Pfam" id="PF02590">
    <property type="entry name" value="SPOUT_MTase"/>
    <property type="match status" value="1"/>
</dbReference>
<comment type="subunit">
    <text evidence="5">Homodimer.</text>
</comment>
<evidence type="ECO:0000256" key="5">
    <source>
        <dbReference type="HAMAP-Rule" id="MF_00658"/>
    </source>
</evidence>
<dbReference type="CDD" id="cd18081">
    <property type="entry name" value="RlmH-like"/>
    <property type="match status" value="1"/>
</dbReference>
<dbReference type="PANTHER" id="PTHR33603:SF1">
    <property type="entry name" value="RIBOSOMAL RNA LARGE SUBUNIT METHYLTRANSFERASE H"/>
    <property type="match status" value="1"/>
</dbReference>
<comment type="similarity">
    <text evidence="4 5">Belongs to the RNA methyltransferase RlmH family.</text>
</comment>
<dbReference type="STRING" id="1217970.SAMN05444002_3921"/>
<dbReference type="Proteomes" id="UP000184932">
    <property type="component" value="Unassembled WGS sequence"/>
</dbReference>
<comment type="function">
    <text evidence="5">Specifically methylates the pseudouridine at position 1915 (m3Psi1915) in 23S rRNA.</text>
</comment>
<keyword evidence="5" id="KW-0698">rRNA processing</keyword>
<dbReference type="OrthoDB" id="9806643at2"/>
<dbReference type="PANTHER" id="PTHR33603">
    <property type="entry name" value="METHYLTRANSFERASE"/>
    <property type="match status" value="1"/>
</dbReference>
<gene>
    <name evidence="5" type="primary">rlmH</name>
    <name evidence="6" type="ORF">SAMN05444002_3921</name>
</gene>
<evidence type="ECO:0000313" key="6">
    <source>
        <dbReference type="EMBL" id="SIO31655.1"/>
    </source>
</evidence>
<dbReference type="InterPro" id="IPR029026">
    <property type="entry name" value="tRNA_m1G_MTases_N"/>
</dbReference>
<dbReference type="GO" id="GO:0070038">
    <property type="term" value="F:rRNA (pseudouridine-N3-)-methyltransferase activity"/>
    <property type="evidence" value="ECO:0007669"/>
    <property type="project" value="UniProtKB-UniRule"/>
</dbReference>
<proteinExistence type="inferred from homology"/>
<feature type="binding site" evidence="5">
    <location>
        <position position="104"/>
    </location>
    <ligand>
        <name>S-adenosyl-L-methionine</name>
        <dbReference type="ChEBI" id="CHEBI:59789"/>
    </ligand>
</feature>
<dbReference type="RefSeq" id="WP_074258066.1">
    <property type="nucleotide sequence ID" value="NZ_FSRL01000002.1"/>
</dbReference>
<dbReference type="Gene3D" id="3.40.1280.10">
    <property type="match status" value="1"/>
</dbReference>
<dbReference type="EC" id="2.1.1.177" evidence="5"/>
<dbReference type="GO" id="GO:0005737">
    <property type="term" value="C:cytoplasm"/>
    <property type="evidence" value="ECO:0007669"/>
    <property type="project" value="UniProtKB-SubCell"/>
</dbReference>
<name>A0A1N6II52_9RHOB</name>
<dbReference type="EMBL" id="FSRL01000002">
    <property type="protein sequence ID" value="SIO31655.1"/>
    <property type="molecule type" value="Genomic_DNA"/>
</dbReference>
<evidence type="ECO:0000313" key="7">
    <source>
        <dbReference type="Proteomes" id="UP000184932"/>
    </source>
</evidence>
<dbReference type="NCBIfam" id="NF000989">
    <property type="entry name" value="PRK00103.2-3"/>
    <property type="match status" value="1"/>
</dbReference>
<sequence>MKLTILAIGRLRAGPEKLLIDDYMDRAGKTGRALALGPATVVELEDKRGGGKPAEAELLRRAVPPGAVVVAMDERGKVLSSPGFAGQLAKWRDTGRPEVVLMIGGADGLDPALVAEADFALSFGKMVWPHMLARVMLAEQLYRAVSILAGTPYHRE</sequence>
<comment type="caution">
    <text evidence="5">Lacks conserved residue(s) required for the propagation of feature annotation.</text>
</comment>
<dbReference type="PIRSF" id="PIRSF004505">
    <property type="entry name" value="MT_bac"/>
    <property type="match status" value="1"/>
</dbReference>
<reference evidence="7" key="1">
    <citation type="submission" date="2016-11" db="EMBL/GenBank/DDBJ databases">
        <authorList>
            <person name="Varghese N."/>
            <person name="Submissions S."/>
        </authorList>
    </citation>
    <scope>NUCLEOTIDE SEQUENCE [LARGE SCALE GENOMIC DNA]</scope>
    <source>
        <strain evidence="7">DSM 29440</strain>
    </source>
</reference>
<feature type="binding site" evidence="5">
    <location>
        <begin position="123"/>
        <end position="128"/>
    </location>
    <ligand>
        <name>S-adenosyl-L-methionine</name>
        <dbReference type="ChEBI" id="CHEBI:59789"/>
    </ligand>
</feature>
<keyword evidence="7" id="KW-1185">Reference proteome</keyword>
<keyword evidence="5" id="KW-0963">Cytoplasm</keyword>
<evidence type="ECO:0000256" key="4">
    <source>
        <dbReference type="ARBA" id="ARBA00038303"/>
    </source>
</evidence>
<comment type="subcellular location">
    <subcellularLocation>
        <location evidence="5">Cytoplasm</location>
    </subcellularLocation>
</comment>
<accession>A0A1N6II52</accession>
<keyword evidence="3 5" id="KW-0949">S-adenosyl-L-methionine</keyword>
<keyword evidence="1 5" id="KW-0489">Methyltransferase</keyword>
<comment type="catalytic activity">
    <reaction evidence="5">
        <text>pseudouridine(1915) in 23S rRNA + S-adenosyl-L-methionine = N(3)-methylpseudouridine(1915) in 23S rRNA + S-adenosyl-L-homocysteine + H(+)</text>
        <dbReference type="Rhea" id="RHEA:42752"/>
        <dbReference type="Rhea" id="RHEA-COMP:10221"/>
        <dbReference type="Rhea" id="RHEA-COMP:10222"/>
        <dbReference type="ChEBI" id="CHEBI:15378"/>
        <dbReference type="ChEBI" id="CHEBI:57856"/>
        <dbReference type="ChEBI" id="CHEBI:59789"/>
        <dbReference type="ChEBI" id="CHEBI:65314"/>
        <dbReference type="ChEBI" id="CHEBI:74486"/>
        <dbReference type="EC" id="2.1.1.177"/>
    </reaction>
</comment>
<organism evidence="6 7">
    <name type="scientific">Vannielia litorea</name>
    <dbReference type="NCBI Taxonomy" id="1217970"/>
    <lineage>
        <taxon>Bacteria</taxon>
        <taxon>Pseudomonadati</taxon>
        <taxon>Pseudomonadota</taxon>
        <taxon>Alphaproteobacteria</taxon>
        <taxon>Rhodobacterales</taxon>
        <taxon>Paracoccaceae</taxon>
        <taxon>Vannielia</taxon>
    </lineage>
</organism>
<keyword evidence="2 5" id="KW-0808">Transferase</keyword>
<evidence type="ECO:0000256" key="1">
    <source>
        <dbReference type="ARBA" id="ARBA00022603"/>
    </source>
</evidence>
<dbReference type="InterPro" id="IPR003742">
    <property type="entry name" value="RlmH-like"/>
</dbReference>
<dbReference type="AlphaFoldDB" id="A0A1N6II52"/>
<dbReference type="InterPro" id="IPR029028">
    <property type="entry name" value="Alpha/beta_knot_MTases"/>
</dbReference>
<protein>
    <recommendedName>
        <fullName evidence="5">Ribosomal RNA large subunit methyltransferase H</fullName>
        <ecNumber evidence="5">2.1.1.177</ecNumber>
    </recommendedName>
    <alternativeName>
        <fullName evidence="5">23S rRNA (pseudouridine1915-N3)-methyltransferase</fullName>
    </alternativeName>
    <alternativeName>
        <fullName evidence="5">23S rRNA m3Psi1915 methyltransferase</fullName>
    </alternativeName>
    <alternativeName>
        <fullName evidence="5">rRNA (pseudouridine-N3-)-methyltransferase RlmH</fullName>
    </alternativeName>
</protein>
<dbReference type="HAMAP" id="MF_00658">
    <property type="entry name" value="23SrRNA_methyltr_H"/>
    <property type="match status" value="1"/>
</dbReference>
<evidence type="ECO:0000256" key="3">
    <source>
        <dbReference type="ARBA" id="ARBA00022691"/>
    </source>
</evidence>
<dbReference type="SUPFAM" id="SSF75217">
    <property type="entry name" value="alpha/beta knot"/>
    <property type="match status" value="1"/>
</dbReference>
<evidence type="ECO:0000256" key="2">
    <source>
        <dbReference type="ARBA" id="ARBA00022679"/>
    </source>
</evidence>